<evidence type="ECO:0000256" key="3">
    <source>
        <dbReference type="ARBA" id="ARBA00013368"/>
    </source>
</evidence>
<dbReference type="GO" id="GO:0004527">
    <property type="term" value="F:exonuclease activity"/>
    <property type="evidence" value="ECO:0007669"/>
    <property type="project" value="UniProtKB-KW"/>
</dbReference>
<dbReference type="SUPFAM" id="SSF52540">
    <property type="entry name" value="P-loop containing nucleoside triphosphate hydrolases"/>
    <property type="match status" value="1"/>
</dbReference>
<dbReference type="Pfam" id="PF13476">
    <property type="entry name" value="AAA_23"/>
    <property type="match status" value="1"/>
</dbReference>
<dbReference type="OrthoDB" id="9795626at2"/>
<comment type="subunit">
    <text evidence="2">Heterodimer of SbcC and SbcD.</text>
</comment>
<dbReference type="PANTHER" id="PTHR32114">
    <property type="entry name" value="ABC TRANSPORTER ABCH.3"/>
    <property type="match status" value="1"/>
</dbReference>
<dbReference type="InterPro" id="IPR038729">
    <property type="entry name" value="Rad50/SbcC_AAA"/>
</dbReference>
<keyword evidence="7" id="KW-0378">Hydrolase</keyword>
<dbReference type="AlphaFoldDB" id="A0A1I3JJ19"/>
<evidence type="ECO:0000256" key="5">
    <source>
        <dbReference type="SAM" id="MobiDB-lite"/>
    </source>
</evidence>
<dbReference type="EMBL" id="FOQG01000010">
    <property type="protein sequence ID" value="SFI59915.1"/>
    <property type="molecule type" value="Genomic_DNA"/>
</dbReference>
<gene>
    <name evidence="7" type="ORF">SAMN05216561_110142</name>
</gene>
<sequence>MRLHHLAITAFGPFADTVSVDFDELSDAGLFLLSGATGAGKTSVLDAVCFALYGDVPGDRNTAKRLRSDQAAPGVAPRVVLEATLGARRFRIERSPLWERPKLRGEGTTTQQSSVTLTERVDGEWRHLSSRLDETGHLVSHLVGMTVTQFTQVAMLPQGRFQTFLRSRSEDRHAVLQQLFRTGRFADVERWLRDRRVRLRRAGDEAHQQVADLVSRISETAGTPLPGDWDIRELTLPAAEGLLDAWAVVLHDDATRSLHDHQAAAAEADTTEGALRASLDEARAVHQRVEGHRKARAEHDRLVASSAQVAEAGARATLAQRASGVAPLLRLCAQARDHRDRLSADVALLEVSDRGEVAALVESSLEEAARVRSLRPAAGRLAEATTELGGWHQRQAQVVRESHELRLLSRLAGIDDQVRLLRELGSLSHRIDVARTAWHTARESALTLHESLLALREARLDSMAGEIALALAVGACCPVCGSADHPHKARPAADAPDAAAEKAALRAVDDAKATEHLRDLEVRDLVVARDRLIEAIGETTLDELHAQRALVEADLAPITASRAGRAPTSRPTDPAEHDEQLRELDRRSAEATARIEGLTAECTELRATLDRALGGTDCPDLDSLLGLHEARLVSGRAALRSLDALANAHSSYDEARGVLESASASAGFDSPEVAAAAVLPEAEAERLTRTVRTHEQRLAAVREVLRAPGADELAALSPPDLPPLVEAHADALAALARTRGRVEQIGGRVARLATLRAQLDAALATWAPLREDLEVTVRLAAFVEGKAPDNRLKMRLSAYVLAYRLGQVVASANQRLATMSDQRYSLVHTGDRGAGETRGGLSLLVRDDWSGETRDPSTLSGGETFVVSLALALGLADVITHEVGGAALDTLFVDEGFGSLDADTLDDVMDTLDALRDGGRVVGVVSHVAELRDRIPTQLVVTKSRQGSTVALRR</sequence>
<comment type="similarity">
    <text evidence="1">Belongs to the SMC family. SbcC subfamily.</text>
</comment>
<dbReference type="Gene3D" id="3.40.50.300">
    <property type="entry name" value="P-loop containing nucleotide triphosphate hydrolases"/>
    <property type="match status" value="2"/>
</dbReference>
<evidence type="ECO:0000256" key="1">
    <source>
        <dbReference type="ARBA" id="ARBA00006930"/>
    </source>
</evidence>
<reference evidence="7 8" key="1">
    <citation type="submission" date="2016-10" db="EMBL/GenBank/DDBJ databases">
        <authorList>
            <person name="de Groot N.N."/>
        </authorList>
    </citation>
    <scope>NUCLEOTIDE SEQUENCE [LARGE SCALE GENOMIC DNA]</scope>
    <source>
        <strain evidence="7 8">CGMCC 1.11156</strain>
    </source>
</reference>
<dbReference type="Pfam" id="PF13558">
    <property type="entry name" value="SbcC_Walker_B"/>
    <property type="match status" value="1"/>
</dbReference>
<evidence type="ECO:0000259" key="6">
    <source>
        <dbReference type="Pfam" id="PF13476"/>
    </source>
</evidence>
<feature type="region of interest" description="Disordered" evidence="5">
    <location>
        <begin position="560"/>
        <end position="581"/>
    </location>
</feature>
<keyword evidence="4" id="KW-0175">Coiled coil</keyword>
<evidence type="ECO:0000256" key="2">
    <source>
        <dbReference type="ARBA" id="ARBA00011322"/>
    </source>
</evidence>
<evidence type="ECO:0000313" key="7">
    <source>
        <dbReference type="EMBL" id="SFI59915.1"/>
    </source>
</evidence>
<evidence type="ECO:0000313" key="8">
    <source>
        <dbReference type="Proteomes" id="UP000198649"/>
    </source>
</evidence>
<feature type="domain" description="Rad50/SbcC-type AAA" evidence="6">
    <location>
        <begin position="6"/>
        <end position="180"/>
    </location>
</feature>
<keyword evidence="7" id="KW-0269">Exonuclease</keyword>
<dbReference type="PANTHER" id="PTHR32114:SF2">
    <property type="entry name" value="ABC TRANSPORTER ABCH.3"/>
    <property type="match status" value="1"/>
</dbReference>
<feature type="coiled-coil region" evidence="4">
    <location>
        <begin position="581"/>
        <end position="608"/>
    </location>
</feature>
<evidence type="ECO:0000256" key="4">
    <source>
        <dbReference type="SAM" id="Coils"/>
    </source>
</evidence>
<organism evidence="7 8">
    <name type="scientific">Nocardioides psychrotolerans</name>
    <dbReference type="NCBI Taxonomy" id="1005945"/>
    <lineage>
        <taxon>Bacteria</taxon>
        <taxon>Bacillati</taxon>
        <taxon>Actinomycetota</taxon>
        <taxon>Actinomycetes</taxon>
        <taxon>Propionibacteriales</taxon>
        <taxon>Nocardioidaceae</taxon>
        <taxon>Nocardioides</taxon>
    </lineage>
</organism>
<keyword evidence="7" id="KW-0540">Nuclease</keyword>
<keyword evidence="8" id="KW-1185">Reference proteome</keyword>
<protein>
    <recommendedName>
        <fullName evidence="3">Nuclease SbcCD subunit C</fullName>
    </recommendedName>
</protein>
<dbReference type="STRING" id="1005945.SAMN05216561_110142"/>
<dbReference type="Proteomes" id="UP000198649">
    <property type="component" value="Unassembled WGS sequence"/>
</dbReference>
<name>A0A1I3JJ19_9ACTN</name>
<dbReference type="GO" id="GO:0016887">
    <property type="term" value="F:ATP hydrolysis activity"/>
    <property type="evidence" value="ECO:0007669"/>
    <property type="project" value="InterPro"/>
</dbReference>
<dbReference type="RefSeq" id="WP_091114271.1">
    <property type="nucleotide sequence ID" value="NZ_BKAF01000012.1"/>
</dbReference>
<dbReference type="InterPro" id="IPR027417">
    <property type="entry name" value="P-loop_NTPase"/>
</dbReference>
<accession>A0A1I3JJ19</accession>
<proteinExistence type="inferred from homology"/>
<dbReference type="GO" id="GO:0006302">
    <property type="term" value="P:double-strand break repair"/>
    <property type="evidence" value="ECO:0007669"/>
    <property type="project" value="InterPro"/>
</dbReference>